<feature type="chain" id="PRO_5045930251" evidence="1">
    <location>
        <begin position="23"/>
        <end position="434"/>
    </location>
</feature>
<dbReference type="InterPro" id="IPR006059">
    <property type="entry name" value="SBP"/>
</dbReference>
<accession>A0ABW5XJL5</accession>
<feature type="signal peptide" evidence="1">
    <location>
        <begin position="1"/>
        <end position="22"/>
    </location>
</feature>
<protein>
    <submittedName>
        <fullName evidence="2">Extracellular solute-binding protein</fullName>
    </submittedName>
</protein>
<dbReference type="Pfam" id="PF01547">
    <property type="entry name" value="SBP_bac_1"/>
    <property type="match status" value="1"/>
</dbReference>
<reference evidence="3" key="1">
    <citation type="journal article" date="2019" name="Int. J. Syst. Evol. Microbiol.">
        <title>The Global Catalogue of Microorganisms (GCM) 10K type strain sequencing project: providing services to taxonomists for standard genome sequencing and annotation.</title>
        <authorList>
            <consortium name="The Broad Institute Genomics Platform"/>
            <consortium name="The Broad Institute Genome Sequencing Center for Infectious Disease"/>
            <person name="Wu L."/>
            <person name="Ma J."/>
        </authorList>
    </citation>
    <scope>NUCLEOTIDE SEQUENCE [LARGE SCALE GENOMIC DNA]</scope>
    <source>
        <strain evidence="3">KCTC 33576</strain>
    </source>
</reference>
<evidence type="ECO:0000313" key="2">
    <source>
        <dbReference type="EMBL" id="MFD2841466.1"/>
    </source>
</evidence>
<dbReference type="SUPFAM" id="SSF53850">
    <property type="entry name" value="Periplasmic binding protein-like II"/>
    <property type="match status" value="1"/>
</dbReference>
<dbReference type="Gene3D" id="3.40.190.10">
    <property type="entry name" value="Periplasmic binding protein-like II"/>
    <property type="match status" value="2"/>
</dbReference>
<keyword evidence="3" id="KW-1185">Reference proteome</keyword>
<sequence length="434" mass="45493">MKNTPWLKGIALAASISLIAAACSGGGEGEDNGTNAEGSDQTITWWHNSNSDPGKGFYEDVAKDFEDANPGVKIQIEALQHEDMLTKLEASFQSGDLPDIYMERGGGELADHVSAGLTKDLSELAKDTIGKLGGNVGGWQIDGKTYGLPFSMGVVGFWYNKSLFAEAGIDTPPTTMTEFYDAVDKLKAAGIEPVSVGAGDKWPAAHYWYYTALRQCPQDTLQDSVTSLDFTAGCFLKAGETLEEIVAKEPFNAGFLSTPAQSGPTSASGLLATGKVAMELAGHWEPGVMQGLTEDNQGLGEDTGWFAFPAVEGGEGDPAAQLGGGDAWSVAESAPDVAVKFVEYLLSDEVQKGFAELGMGLPTNPAASGSVEDPALADLLRVRDEAPFIQLYFDTAFGTSIGGAMNDEIALVFAGQATAADIVTKTQAAADAEK</sequence>
<keyword evidence="1" id="KW-0732">Signal</keyword>
<dbReference type="RefSeq" id="WP_377467484.1">
    <property type="nucleotide sequence ID" value="NZ_JBHUOP010000006.1"/>
</dbReference>
<gene>
    <name evidence="2" type="ORF">ACFSYH_12945</name>
</gene>
<comment type="caution">
    <text evidence="2">The sequence shown here is derived from an EMBL/GenBank/DDBJ whole genome shotgun (WGS) entry which is preliminary data.</text>
</comment>
<dbReference type="InterPro" id="IPR050490">
    <property type="entry name" value="Bact_solute-bd_prot1"/>
</dbReference>
<name>A0ABW5XJL5_9MICO</name>
<organism evidence="2 3">
    <name type="scientific">Populibacterium corticicola</name>
    <dbReference type="NCBI Taxonomy" id="1812826"/>
    <lineage>
        <taxon>Bacteria</taxon>
        <taxon>Bacillati</taxon>
        <taxon>Actinomycetota</taxon>
        <taxon>Actinomycetes</taxon>
        <taxon>Micrococcales</taxon>
        <taxon>Jonesiaceae</taxon>
        <taxon>Populibacterium</taxon>
    </lineage>
</organism>
<dbReference type="PANTHER" id="PTHR43649:SF14">
    <property type="entry name" value="BLR3389 PROTEIN"/>
    <property type="match status" value="1"/>
</dbReference>
<evidence type="ECO:0000313" key="3">
    <source>
        <dbReference type="Proteomes" id="UP001597391"/>
    </source>
</evidence>
<dbReference type="EMBL" id="JBHUOP010000006">
    <property type="protein sequence ID" value="MFD2841466.1"/>
    <property type="molecule type" value="Genomic_DNA"/>
</dbReference>
<dbReference type="Proteomes" id="UP001597391">
    <property type="component" value="Unassembled WGS sequence"/>
</dbReference>
<proteinExistence type="predicted"/>
<evidence type="ECO:0000256" key="1">
    <source>
        <dbReference type="SAM" id="SignalP"/>
    </source>
</evidence>
<dbReference type="PROSITE" id="PS51257">
    <property type="entry name" value="PROKAR_LIPOPROTEIN"/>
    <property type="match status" value="1"/>
</dbReference>
<dbReference type="PANTHER" id="PTHR43649">
    <property type="entry name" value="ARABINOSE-BINDING PROTEIN-RELATED"/>
    <property type="match status" value="1"/>
</dbReference>